<dbReference type="Pfam" id="PF13505">
    <property type="entry name" value="OMP_b-brl"/>
    <property type="match status" value="1"/>
</dbReference>
<dbReference type="Gene3D" id="2.40.160.20">
    <property type="match status" value="1"/>
</dbReference>
<evidence type="ECO:0000313" key="3">
    <source>
        <dbReference type="EMBL" id="MBL0682457.1"/>
    </source>
</evidence>
<dbReference type="RefSeq" id="WP_201916457.1">
    <property type="nucleotide sequence ID" value="NZ_BAABAX010000001.1"/>
</dbReference>
<sequence length="173" mass="19731">MPELFKSNTFFICSFLFLVSSSVYTQQGWMAGIGPSLELNENIFGINTRIYYGPNNHFCFGPEITFFPYQEIDEEYELSITELNLNAHYVFELTHSFGVYPLSGINYSLEKERLIDQSNTKEEEFGLNYGLGVHYGLGKCFVFGEFKGVAGKLNDEFVTVGVIIQLSKPEEKH</sequence>
<proteinExistence type="predicted"/>
<evidence type="ECO:0000313" key="4">
    <source>
        <dbReference type="Proteomes" id="UP000651057"/>
    </source>
</evidence>
<feature type="domain" description="Outer membrane protein beta-barrel" evidence="2">
    <location>
        <begin position="25"/>
        <end position="139"/>
    </location>
</feature>
<evidence type="ECO:0000256" key="1">
    <source>
        <dbReference type="ARBA" id="ARBA00022729"/>
    </source>
</evidence>
<organism evidence="3 4">
    <name type="scientific">Aquimarina mytili</name>
    <dbReference type="NCBI Taxonomy" id="874423"/>
    <lineage>
        <taxon>Bacteria</taxon>
        <taxon>Pseudomonadati</taxon>
        <taxon>Bacteroidota</taxon>
        <taxon>Flavobacteriia</taxon>
        <taxon>Flavobacteriales</taxon>
        <taxon>Flavobacteriaceae</taxon>
        <taxon>Aquimarina</taxon>
    </lineage>
</organism>
<dbReference type="InterPro" id="IPR011250">
    <property type="entry name" value="OMP/PagP_B-barrel"/>
</dbReference>
<keyword evidence="4" id="KW-1185">Reference proteome</keyword>
<dbReference type="InterPro" id="IPR027385">
    <property type="entry name" value="Beta-barrel_OMP"/>
</dbReference>
<keyword evidence="1" id="KW-0732">Signal</keyword>
<dbReference type="Proteomes" id="UP000651057">
    <property type="component" value="Unassembled WGS sequence"/>
</dbReference>
<dbReference type="AlphaFoldDB" id="A0A936ZNF4"/>
<comment type="caution">
    <text evidence="3">The sequence shown here is derived from an EMBL/GenBank/DDBJ whole genome shotgun (WGS) entry which is preliminary data.</text>
</comment>
<protein>
    <submittedName>
        <fullName evidence="3">Outer membrane beta-barrel protein</fullName>
    </submittedName>
</protein>
<dbReference type="SUPFAM" id="SSF56925">
    <property type="entry name" value="OMPA-like"/>
    <property type="match status" value="1"/>
</dbReference>
<dbReference type="EMBL" id="JAERQJ010000001">
    <property type="protein sequence ID" value="MBL0682457.1"/>
    <property type="molecule type" value="Genomic_DNA"/>
</dbReference>
<evidence type="ECO:0000259" key="2">
    <source>
        <dbReference type="Pfam" id="PF13505"/>
    </source>
</evidence>
<gene>
    <name evidence="3" type="ORF">JJQ60_02930</name>
</gene>
<name>A0A936ZNF4_9FLAO</name>
<accession>A0A936ZNF4</accession>
<reference evidence="3" key="1">
    <citation type="submission" date="2021-01" db="EMBL/GenBank/DDBJ databases">
        <authorList>
            <person name="Zhong Y.L."/>
        </authorList>
    </citation>
    <scope>NUCLEOTIDE SEQUENCE</scope>
    <source>
        <strain evidence="3">KCTC 23302</strain>
    </source>
</reference>